<dbReference type="InterPro" id="IPR035969">
    <property type="entry name" value="Rab-GAP_TBC_sf"/>
</dbReference>
<name>A0A507DMI3_9FUNG</name>
<feature type="domain" description="Rab-GAP TBC" evidence="2">
    <location>
        <begin position="92"/>
        <end position="143"/>
    </location>
</feature>
<dbReference type="PANTHER" id="PTHR47219:SF20">
    <property type="entry name" value="TBC1 DOMAIN FAMILY MEMBER 2B"/>
    <property type="match status" value="1"/>
</dbReference>
<comment type="caution">
    <text evidence="3">The sequence shown here is derived from an EMBL/GenBank/DDBJ whole genome shotgun (WGS) entry which is preliminary data.</text>
</comment>
<dbReference type="OrthoDB" id="294251at2759"/>
<evidence type="ECO:0000313" key="4">
    <source>
        <dbReference type="Proteomes" id="UP000320333"/>
    </source>
</evidence>
<evidence type="ECO:0000313" key="3">
    <source>
        <dbReference type="EMBL" id="TPX52100.1"/>
    </source>
</evidence>
<dbReference type="GO" id="GO:0005096">
    <property type="term" value="F:GTPase activator activity"/>
    <property type="evidence" value="ECO:0007669"/>
    <property type="project" value="TreeGrafter"/>
</dbReference>
<proteinExistence type="predicted"/>
<organism evidence="3 4">
    <name type="scientific">Chytriomyces confervae</name>
    <dbReference type="NCBI Taxonomy" id="246404"/>
    <lineage>
        <taxon>Eukaryota</taxon>
        <taxon>Fungi</taxon>
        <taxon>Fungi incertae sedis</taxon>
        <taxon>Chytridiomycota</taxon>
        <taxon>Chytridiomycota incertae sedis</taxon>
        <taxon>Chytridiomycetes</taxon>
        <taxon>Chytridiales</taxon>
        <taxon>Chytriomycetaceae</taxon>
        <taxon>Chytriomyces</taxon>
    </lineage>
</organism>
<feature type="compositionally biased region" description="Low complexity" evidence="1">
    <location>
        <begin position="248"/>
        <end position="259"/>
    </location>
</feature>
<keyword evidence="4" id="KW-1185">Reference proteome</keyword>
<feature type="region of interest" description="Disordered" evidence="1">
    <location>
        <begin position="248"/>
        <end position="274"/>
    </location>
</feature>
<dbReference type="Proteomes" id="UP000320333">
    <property type="component" value="Unassembled WGS sequence"/>
</dbReference>
<feature type="region of interest" description="Disordered" evidence="1">
    <location>
        <begin position="202"/>
        <end position="230"/>
    </location>
</feature>
<dbReference type="InterPro" id="IPR000195">
    <property type="entry name" value="Rab-GAP-TBC_dom"/>
</dbReference>
<dbReference type="Gene3D" id="1.10.472.80">
    <property type="entry name" value="Ypt/Rab-GAP domain of gyp1p, domain 3"/>
    <property type="match status" value="1"/>
</dbReference>
<evidence type="ECO:0000259" key="2">
    <source>
        <dbReference type="Pfam" id="PF00566"/>
    </source>
</evidence>
<dbReference type="GO" id="GO:0031267">
    <property type="term" value="F:small GTPase binding"/>
    <property type="evidence" value="ECO:0007669"/>
    <property type="project" value="TreeGrafter"/>
</dbReference>
<reference evidence="3 4" key="1">
    <citation type="journal article" date="2019" name="Sci. Rep.">
        <title>Comparative genomics of chytrid fungi reveal insights into the obligate biotrophic and pathogenic lifestyle of Synchytrium endobioticum.</title>
        <authorList>
            <person name="van de Vossenberg B.T.L.H."/>
            <person name="Warris S."/>
            <person name="Nguyen H.D.T."/>
            <person name="van Gent-Pelzer M.P.E."/>
            <person name="Joly D.L."/>
            <person name="van de Geest H.C."/>
            <person name="Bonants P.J.M."/>
            <person name="Smith D.S."/>
            <person name="Levesque C.A."/>
            <person name="van der Lee T.A.J."/>
        </authorList>
    </citation>
    <scope>NUCLEOTIDE SEQUENCE [LARGE SCALE GENOMIC DNA]</scope>
    <source>
        <strain evidence="3 4">CBS 675.73</strain>
    </source>
</reference>
<dbReference type="EMBL" id="QEAP01001078">
    <property type="protein sequence ID" value="TPX52100.1"/>
    <property type="molecule type" value="Genomic_DNA"/>
</dbReference>
<feature type="compositionally biased region" description="Gly residues" evidence="1">
    <location>
        <begin position="75"/>
        <end position="86"/>
    </location>
</feature>
<dbReference type="STRING" id="246404.A0A507DMI3"/>
<dbReference type="Pfam" id="PF00566">
    <property type="entry name" value="RabGAP-TBC"/>
    <property type="match status" value="1"/>
</dbReference>
<gene>
    <name evidence="3" type="ORF">CcCBS67573_g09944</name>
</gene>
<feature type="compositionally biased region" description="Basic and acidic residues" evidence="1">
    <location>
        <begin position="206"/>
        <end position="215"/>
    </location>
</feature>
<dbReference type="InterPro" id="IPR050302">
    <property type="entry name" value="Rab_GAP_TBC_domain"/>
</dbReference>
<accession>A0A507DMI3</accession>
<dbReference type="SUPFAM" id="SSF47923">
    <property type="entry name" value="Ypt/Rab-GAP domain of gyp1p"/>
    <property type="match status" value="1"/>
</dbReference>
<feature type="region of interest" description="Disordered" evidence="1">
    <location>
        <begin position="58"/>
        <end position="89"/>
    </location>
</feature>
<sequence length="292" mass="30730">MLVAVVENLLPAEMYGASLEGAQVAQEVLWTWLLGEKGGKFGVGKVAKWVDTMEQGGDSGNGISLRKSRSRRGNRGGGGGGGGGNSGMPPLSMVTTSWFMTVFINVLPIETVLRVWDSFTYQGEKVLMRVTLTLLKIHEDEVLACNDTTDAWRLIKEIPSRMIDAHKLMDICFKPRVNLLGDAGAGGGGGGSAASVLQVGGSVSRRGSEDGHGHDDSEDDGDLGGRSSVAGRAAGGLHIQNDPLRRWGSSIIGSGSTGKVSGGGKVPKRGVGSVSTKMIQHYRALALEERKK</sequence>
<protein>
    <recommendedName>
        <fullName evidence="2">Rab-GAP TBC domain-containing protein</fullName>
    </recommendedName>
</protein>
<dbReference type="PANTHER" id="PTHR47219">
    <property type="entry name" value="RAB GTPASE-ACTIVATING PROTEIN 1-LIKE"/>
    <property type="match status" value="1"/>
</dbReference>
<dbReference type="AlphaFoldDB" id="A0A507DMI3"/>
<evidence type="ECO:0000256" key="1">
    <source>
        <dbReference type="SAM" id="MobiDB-lite"/>
    </source>
</evidence>